<dbReference type="EnsemblPlants" id="HORVU.MOREX.r3.2HG0180670.1">
    <property type="protein sequence ID" value="HORVU.MOREX.r3.2HG0180670.1.CDS1"/>
    <property type="gene ID" value="HORVU.MOREX.r3.2HG0180670"/>
</dbReference>
<dbReference type="PANTHER" id="PTHR33994">
    <property type="entry name" value="OS04G0515000 PROTEIN"/>
    <property type="match status" value="1"/>
</dbReference>
<sequence length="206" mass="21551">MAQGECSCSWPSFMKFVGVVVLLFGGTGALLYPLLWPMVSSRSPEYTVAITSVDGLDLRSGRPALSPVFGIALHVDNTREKVVPACVGVDSYAAVSYGDVLLGEGSVPPFCAGIKAVGEVAATAWGMDVHLPHFLRDRLAGELERGQVVVDVAVRTPGGGGCFVNGCLDKVLFCKAKIGGGSPSRCFVANPVSAAPLQKDKINLRV</sequence>
<keyword evidence="1" id="KW-1133">Transmembrane helix</keyword>
<keyword evidence="1" id="KW-0472">Membrane</keyword>
<name>A0A8I6WFW0_HORVV</name>
<evidence type="ECO:0000256" key="1">
    <source>
        <dbReference type="SAM" id="Phobius"/>
    </source>
</evidence>
<reference evidence="2" key="2">
    <citation type="submission" date="2020-10" db="EMBL/GenBank/DDBJ databases">
        <authorList>
            <person name="Scholz U."/>
            <person name="Mascher M."/>
            <person name="Fiebig A."/>
        </authorList>
    </citation>
    <scope>NUCLEOTIDE SEQUENCE [LARGE SCALE GENOMIC DNA]</scope>
    <source>
        <strain evidence="2">cv. Morex</strain>
    </source>
</reference>
<dbReference type="OMA" id="ATAWGMD"/>
<protein>
    <recommendedName>
        <fullName evidence="4">Late embryogenesis abundant protein LEA-2 subgroup domain-containing protein</fullName>
    </recommendedName>
</protein>
<accession>A0A8I6WFW0</accession>
<organism evidence="2 3">
    <name type="scientific">Hordeum vulgare subsp. vulgare</name>
    <name type="common">Domesticated barley</name>
    <dbReference type="NCBI Taxonomy" id="112509"/>
    <lineage>
        <taxon>Eukaryota</taxon>
        <taxon>Viridiplantae</taxon>
        <taxon>Streptophyta</taxon>
        <taxon>Embryophyta</taxon>
        <taxon>Tracheophyta</taxon>
        <taxon>Spermatophyta</taxon>
        <taxon>Magnoliopsida</taxon>
        <taxon>Liliopsida</taxon>
        <taxon>Poales</taxon>
        <taxon>Poaceae</taxon>
        <taxon>BOP clade</taxon>
        <taxon>Pooideae</taxon>
        <taxon>Triticodae</taxon>
        <taxon>Triticeae</taxon>
        <taxon>Hordeinae</taxon>
        <taxon>Hordeum</taxon>
    </lineage>
</organism>
<dbReference type="AlphaFoldDB" id="A0A8I6WFW0"/>
<dbReference type="Proteomes" id="UP000011116">
    <property type="component" value="Chromosome 2H"/>
</dbReference>
<reference evidence="2" key="3">
    <citation type="submission" date="2022-01" db="UniProtKB">
        <authorList>
            <consortium name="EnsemblPlants"/>
        </authorList>
    </citation>
    <scope>IDENTIFICATION</scope>
    <source>
        <strain evidence="2">subsp. vulgare</strain>
    </source>
</reference>
<keyword evidence="1" id="KW-0812">Transmembrane</keyword>
<evidence type="ECO:0000313" key="3">
    <source>
        <dbReference type="Proteomes" id="UP000011116"/>
    </source>
</evidence>
<dbReference type="Gramene" id="HORVU.MOREX.r3.2HG0180670.1">
    <property type="protein sequence ID" value="HORVU.MOREX.r3.2HG0180670.1.CDS1"/>
    <property type="gene ID" value="HORVU.MOREX.r3.2HG0180670"/>
</dbReference>
<proteinExistence type="predicted"/>
<dbReference type="Gramene" id="HORVU.MOREX.r2.2HG0149360.1">
    <property type="protein sequence ID" value="HORVU.MOREX.r2.2HG0149360.1.CDS.1"/>
    <property type="gene ID" value="HORVU.MOREX.r2.2HG0149360"/>
</dbReference>
<keyword evidence="3" id="KW-1185">Reference proteome</keyword>
<evidence type="ECO:0008006" key="4">
    <source>
        <dbReference type="Google" id="ProtNLM"/>
    </source>
</evidence>
<feature type="transmembrane region" description="Helical" evidence="1">
    <location>
        <begin position="12"/>
        <end position="35"/>
    </location>
</feature>
<dbReference type="PANTHER" id="PTHR33994:SF42">
    <property type="entry name" value="LATE EMBRYOGENESIS ABUNDANT PROTEIN LEA-2 SUBGROUP DOMAIN-CONTAINING PROTEIN"/>
    <property type="match status" value="1"/>
</dbReference>
<reference evidence="3" key="1">
    <citation type="journal article" date="2012" name="Nature">
        <title>A physical, genetic and functional sequence assembly of the barley genome.</title>
        <authorList>
            <consortium name="The International Barley Genome Sequencing Consortium"/>
            <person name="Mayer K.F."/>
            <person name="Waugh R."/>
            <person name="Brown J.W."/>
            <person name="Schulman A."/>
            <person name="Langridge P."/>
            <person name="Platzer M."/>
            <person name="Fincher G.B."/>
            <person name="Muehlbauer G.J."/>
            <person name="Sato K."/>
            <person name="Close T.J."/>
            <person name="Wise R.P."/>
            <person name="Stein N."/>
        </authorList>
    </citation>
    <scope>NUCLEOTIDE SEQUENCE [LARGE SCALE GENOMIC DNA]</scope>
    <source>
        <strain evidence="3">cv. Morex</strain>
    </source>
</reference>
<evidence type="ECO:0000313" key="2">
    <source>
        <dbReference type="EnsemblPlants" id="HORVU.MOREX.r3.2HG0180670.1.CDS1"/>
    </source>
</evidence>